<dbReference type="InterPro" id="IPR013785">
    <property type="entry name" value="Aldolase_TIM"/>
</dbReference>
<gene>
    <name evidence="2" type="ORF">Ahy_A07g033667</name>
</gene>
<dbReference type="EMBL" id="SDMP01000007">
    <property type="protein sequence ID" value="RYR47714.1"/>
    <property type="molecule type" value="Genomic_DNA"/>
</dbReference>
<dbReference type="Pfam" id="PF04898">
    <property type="entry name" value="Glu_syn_central"/>
    <property type="match status" value="1"/>
</dbReference>
<dbReference type="PANTHER" id="PTHR43100">
    <property type="entry name" value="GLUTAMATE SYNTHASE [NADPH] SMALL CHAIN"/>
    <property type="match status" value="1"/>
</dbReference>
<dbReference type="SUPFAM" id="SSF51395">
    <property type="entry name" value="FMN-linked oxidoreductases"/>
    <property type="match status" value="1"/>
</dbReference>
<protein>
    <recommendedName>
        <fullName evidence="1">Glutamate synthase central-N domain-containing protein</fullName>
    </recommendedName>
</protein>
<dbReference type="STRING" id="3818.A0A445C9U3"/>
<keyword evidence="3" id="KW-1185">Reference proteome</keyword>
<name>A0A445C9U3_ARAHY</name>
<reference evidence="2 3" key="1">
    <citation type="submission" date="2019-01" db="EMBL/GenBank/DDBJ databases">
        <title>Sequencing of cultivated peanut Arachis hypogaea provides insights into genome evolution and oil improvement.</title>
        <authorList>
            <person name="Chen X."/>
        </authorList>
    </citation>
    <scope>NUCLEOTIDE SEQUENCE [LARGE SCALE GENOMIC DNA]</scope>
    <source>
        <strain evidence="3">cv. Fuhuasheng</strain>
        <tissue evidence="2">Leaves</tissue>
    </source>
</reference>
<dbReference type="Proteomes" id="UP000289738">
    <property type="component" value="Chromosome A07"/>
</dbReference>
<organism evidence="2 3">
    <name type="scientific">Arachis hypogaea</name>
    <name type="common">Peanut</name>
    <dbReference type="NCBI Taxonomy" id="3818"/>
    <lineage>
        <taxon>Eukaryota</taxon>
        <taxon>Viridiplantae</taxon>
        <taxon>Streptophyta</taxon>
        <taxon>Embryophyta</taxon>
        <taxon>Tracheophyta</taxon>
        <taxon>Spermatophyta</taxon>
        <taxon>Magnoliopsida</taxon>
        <taxon>eudicotyledons</taxon>
        <taxon>Gunneridae</taxon>
        <taxon>Pentapetalae</taxon>
        <taxon>rosids</taxon>
        <taxon>fabids</taxon>
        <taxon>Fabales</taxon>
        <taxon>Fabaceae</taxon>
        <taxon>Papilionoideae</taxon>
        <taxon>50 kb inversion clade</taxon>
        <taxon>dalbergioids sensu lato</taxon>
        <taxon>Dalbergieae</taxon>
        <taxon>Pterocarpus clade</taxon>
        <taxon>Arachis</taxon>
    </lineage>
</organism>
<evidence type="ECO:0000259" key="1">
    <source>
        <dbReference type="Pfam" id="PF04898"/>
    </source>
</evidence>
<dbReference type="InterPro" id="IPR051394">
    <property type="entry name" value="Glutamate_Synthase"/>
</dbReference>
<feature type="domain" description="Glutamate synthase central-N" evidence="1">
    <location>
        <begin position="12"/>
        <end position="86"/>
    </location>
</feature>
<proteinExistence type="predicted"/>
<comment type="caution">
    <text evidence="2">The sequence shown here is derived from an EMBL/GenBank/DDBJ whole genome shotgun (WGS) entry which is preliminary data.</text>
</comment>
<evidence type="ECO:0000313" key="2">
    <source>
        <dbReference type="EMBL" id="RYR47714.1"/>
    </source>
</evidence>
<dbReference type="InterPro" id="IPR006982">
    <property type="entry name" value="Glu_synth_centr_N"/>
</dbReference>
<dbReference type="GO" id="GO:0015930">
    <property type="term" value="F:glutamate synthase activity"/>
    <property type="evidence" value="ECO:0007669"/>
    <property type="project" value="InterPro"/>
</dbReference>
<evidence type="ECO:0000313" key="3">
    <source>
        <dbReference type="Proteomes" id="UP000289738"/>
    </source>
</evidence>
<dbReference type="Gene3D" id="3.20.20.70">
    <property type="entry name" value="Aldolase class I"/>
    <property type="match status" value="1"/>
</dbReference>
<dbReference type="PANTHER" id="PTHR43100:SF2">
    <property type="entry name" value="BNAA03G19380D PROTEIN"/>
    <property type="match status" value="1"/>
</dbReference>
<accession>A0A445C9U3</accession>
<dbReference type="AlphaFoldDB" id="A0A445C9U3"/>
<sequence>MALLHSGNEDIAVCPYLALETCRQWRLSNKTVDLMRNGKMPTVSIEQAQNNYTKAVKAGLLKILSKMGISLLSSYCGAQIFEIYGLGKEVVDLAFRGSMSKIGRLNGTSSFWK</sequence>